<evidence type="ECO:0000256" key="1">
    <source>
        <dbReference type="SAM" id="MobiDB-lite"/>
    </source>
</evidence>
<proteinExistence type="predicted"/>
<dbReference type="AlphaFoldDB" id="A0A7S0DR85"/>
<evidence type="ECO:0000259" key="2">
    <source>
        <dbReference type="Pfam" id="PF10474"/>
    </source>
</evidence>
<feature type="compositionally biased region" description="Basic residues" evidence="1">
    <location>
        <begin position="1"/>
        <end position="14"/>
    </location>
</feature>
<protein>
    <recommendedName>
        <fullName evidence="2">Syndetin C-terminal domain-containing protein</fullName>
    </recommendedName>
</protein>
<evidence type="ECO:0000313" key="3">
    <source>
        <dbReference type="EMBL" id="CAD8463034.1"/>
    </source>
</evidence>
<reference evidence="3" key="1">
    <citation type="submission" date="2021-01" db="EMBL/GenBank/DDBJ databases">
        <authorList>
            <person name="Corre E."/>
            <person name="Pelletier E."/>
            <person name="Niang G."/>
            <person name="Scheremetjew M."/>
            <person name="Finn R."/>
            <person name="Kale V."/>
            <person name="Holt S."/>
            <person name="Cochrane G."/>
            <person name="Meng A."/>
            <person name="Brown T."/>
            <person name="Cohen L."/>
        </authorList>
    </citation>
    <scope>NUCLEOTIDE SEQUENCE</scope>
    <source>
        <strain evidence="3">CCMP2058</strain>
    </source>
</reference>
<dbReference type="GO" id="GO:0005829">
    <property type="term" value="C:cytosol"/>
    <property type="evidence" value="ECO:0007669"/>
    <property type="project" value="GOC"/>
</dbReference>
<dbReference type="InterPro" id="IPR019514">
    <property type="entry name" value="Syndetin_C"/>
</dbReference>
<organism evidence="3">
    <name type="scientific">Amorphochlora amoebiformis</name>
    <dbReference type="NCBI Taxonomy" id="1561963"/>
    <lineage>
        <taxon>Eukaryota</taxon>
        <taxon>Sar</taxon>
        <taxon>Rhizaria</taxon>
        <taxon>Cercozoa</taxon>
        <taxon>Chlorarachniophyceae</taxon>
        <taxon>Amorphochlora</taxon>
    </lineage>
</organism>
<gene>
    <name evidence="3" type="ORF">LAMO00422_LOCUS21994</name>
</gene>
<sequence>MGPNTQHRHSPKRGHSPDSSFKVSSSSAATPSRKSLFGLVSSGGVVGFKNPAIPTPPRIPSLVRLNSKVDMKSAMNLRGYNERLNSAESAVFLGRVIAIMRPRLLQATASSGADIRSRVEALDRYAVKVCREIRVRIHRQIARLVIDSNRLLQSVTSCKWDIHELSSRNHDYIDTLVTNLKDAAGVVEAHGRLPGHIGRNVYRGMVEFVMRSLIGCYSRLKRCTTEGRASMSLDLNVFRSQAVKLRTEYLKPLPLWEYANDFVKAFYLPEEDLCKWIAEHPGYPISHYRNIAALGAGASMRSKRRDRLLQRVEAVVRGGEFSRNRRSLETKEKEEEVKKFHTL</sequence>
<dbReference type="PANTHER" id="PTHR13258:SF0">
    <property type="entry name" value="SYNDETIN"/>
    <property type="match status" value="1"/>
</dbReference>
<dbReference type="PANTHER" id="PTHR13258">
    <property type="entry name" value="SYNDETIN"/>
    <property type="match status" value="1"/>
</dbReference>
<dbReference type="GO" id="GO:0000149">
    <property type="term" value="F:SNARE binding"/>
    <property type="evidence" value="ECO:0007669"/>
    <property type="project" value="TreeGrafter"/>
</dbReference>
<dbReference type="EMBL" id="HBEM01032220">
    <property type="protein sequence ID" value="CAD8463034.1"/>
    <property type="molecule type" value="Transcribed_RNA"/>
</dbReference>
<feature type="domain" description="Syndetin C-terminal" evidence="2">
    <location>
        <begin position="79"/>
        <end position="313"/>
    </location>
</feature>
<feature type="region of interest" description="Disordered" evidence="1">
    <location>
        <begin position="1"/>
        <end position="29"/>
    </location>
</feature>
<feature type="compositionally biased region" description="Low complexity" evidence="1">
    <location>
        <begin position="17"/>
        <end position="29"/>
    </location>
</feature>
<dbReference type="GO" id="GO:1990745">
    <property type="term" value="C:EARP complex"/>
    <property type="evidence" value="ECO:0007669"/>
    <property type="project" value="InterPro"/>
</dbReference>
<accession>A0A7S0DR85</accession>
<dbReference type="GO" id="GO:0032456">
    <property type="term" value="P:endocytic recycling"/>
    <property type="evidence" value="ECO:0007669"/>
    <property type="project" value="InterPro"/>
</dbReference>
<dbReference type="InterPro" id="IPR040047">
    <property type="entry name" value="VPS50"/>
</dbReference>
<dbReference type="GO" id="GO:0042147">
    <property type="term" value="P:retrograde transport, endosome to Golgi"/>
    <property type="evidence" value="ECO:0007669"/>
    <property type="project" value="InterPro"/>
</dbReference>
<name>A0A7S0DR85_9EUKA</name>
<dbReference type="Pfam" id="PF10474">
    <property type="entry name" value="Syndetin_C"/>
    <property type="match status" value="1"/>
</dbReference>